<gene>
    <name evidence="1" type="ORF">E2C01_040813</name>
</gene>
<organism evidence="1 2">
    <name type="scientific">Portunus trituberculatus</name>
    <name type="common">Swimming crab</name>
    <name type="synonym">Neptunus trituberculatus</name>
    <dbReference type="NCBI Taxonomy" id="210409"/>
    <lineage>
        <taxon>Eukaryota</taxon>
        <taxon>Metazoa</taxon>
        <taxon>Ecdysozoa</taxon>
        <taxon>Arthropoda</taxon>
        <taxon>Crustacea</taxon>
        <taxon>Multicrustacea</taxon>
        <taxon>Malacostraca</taxon>
        <taxon>Eumalacostraca</taxon>
        <taxon>Eucarida</taxon>
        <taxon>Decapoda</taxon>
        <taxon>Pleocyemata</taxon>
        <taxon>Brachyura</taxon>
        <taxon>Eubrachyura</taxon>
        <taxon>Portunoidea</taxon>
        <taxon>Portunidae</taxon>
        <taxon>Portuninae</taxon>
        <taxon>Portunus</taxon>
    </lineage>
</organism>
<name>A0A5B7FQ79_PORTR</name>
<accession>A0A5B7FQ79</accession>
<sequence length="91" mass="10620">MYFYIFNYKDWLPNKRNFPLPPPLPFAPYSRQAAEDVERCLTYDNLPCHHITIESRTYKDTTFPTCNVNLSKFPSFYHSKAGSSISVHVLA</sequence>
<reference evidence="1 2" key="1">
    <citation type="submission" date="2019-05" db="EMBL/GenBank/DDBJ databases">
        <title>Another draft genome of Portunus trituberculatus and its Hox gene families provides insights of decapod evolution.</title>
        <authorList>
            <person name="Jeong J.-H."/>
            <person name="Song I."/>
            <person name="Kim S."/>
            <person name="Choi T."/>
            <person name="Kim D."/>
            <person name="Ryu S."/>
            <person name="Kim W."/>
        </authorList>
    </citation>
    <scope>NUCLEOTIDE SEQUENCE [LARGE SCALE GENOMIC DNA]</scope>
    <source>
        <tissue evidence="1">Muscle</tissue>
    </source>
</reference>
<dbReference type="AlphaFoldDB" id="A0A5B7FQ79"/>
<evidence type="ECO:0000313" key="2">
    <source>
        <dbReference type="Proteomes" id="UP000324222"/>
    </source>
</evidence>
<dbReference type="EMBL" id="VSRR010007536">
    <property type="protein sequence ID" value="MPC47078.1"/>
    <property type="molecule type" value="Genomic_DNA"/>
</dbReference>
<proteinExistence type="predicted"/>
<comment type="caution">
    <text evidence="1">The sequence shown here is derived from an EMBL/GenBank/DDBJ whole genome shotgun (WGS) entry which is preliminary data.</text>
</comment>
<keyword evidence="2" id="KW-1185">Reference proteome</keyword>
<evidence type="ECO:0000313" key="1">
    <source>
        <dbReference type="EMBL" id="MPC47078.1"/>
    </source>
</evidence>
<protein>
    <submittedName>
        <fullName evidence="1">Uncharacterized protein</fullName>
    </submittedName>
</protein>
<dbReference type="Proteomes" id="UP000324222">
    <property type="component" value="Unassembled WGS sequence"/>
</dbReference>